<evidence type="ECO:0000256" key="1">
    <source>
        <dbReference type="SAM" id="Coils"/>
    </source>
</evidence>
<feature type="transmembrane region" description="Helical" evidence="2">
    <location>
        <begin position="185"/>
        <end position="204"/>
    </location>
</feature>
<protein>
    <submittedName>
        <fullName evidence="3">Zinc ribbon domain-containing protein</fullName>
    </submittedName>
</protein>
<feature type="coiled-coil region" evidence="1">
    <location>
        <begin position="59"/>
        <end position="100"/>
    </location>
</feature>
<keyword evidence="2" id="KW-0812">Transmembrane</keyword>
<comment type="caution">
    <text evidence="3">The sequence shown here is derived from an EMBL/GenBank/DDBJ whole genome shotgun (WGS) entry which is preliminary data.</text>
</comment>
<accession>A0A848G5W0</accession>
<keyword evidence="2" id="KW-0472">Membrane</keyword>
<evidence type="ECO:0000313" key="4">
    <source>
        <dbReference type="Proteomes" id="UP000580043"/>
    </source>
</evidence>
<reference evidence="3 4" key="1">
    <citation type="submission" date="2020-04" db="EMBL/GenBank/DDBJ databases">
        <title>Zoogloea sp. G-4-1-14 isolated from soil.</title>
        <authorList>
            <person name="Dahal R.H."/>
        </authorList>
    </citation>
    <scope>NUCLEOTIDE SEQUENCE [LARGE SCALE GENOMIC DNA]</scope>
    <source>
        <strain evidence="3 4">G-4-1-14</strain>
    </source>
</reference>
<dbReference type="EMBL" id="JABBGA010000008">
    <property type="protein sequence ID" value="NML26572.1"/>
    <property type="molecule type" value="Genomic_DNA"/>
</dbReference>
<feature type="transmembrane region" description="Helical" evidence="2">
    <location>
        <begin position="240"/>
        <end position="261"/>
    </location>
</feature>
<keyword evidence="1" id="KW-0175">Coiled coil</keyword>
<evidence type="ECO:0000313" key="3">
    <source>
        <dbReference type="EMBL" id="NML26572.1"/>
    </source>
</evidence>
<feature type="transmembrane region" description="Helical" evidence="2">
    <location>
        <begin position="211"/>
        <end position="234"/>
    </location>
</feature>
<keyword evidence="4" id="KW-1185">Reference proteome</keyword>
<proteinExistence type="predicted"/>
<organism evidence="3 4">
    <name type="scientific">Zoogloea dura</name>
    <dbReference type="NCBI Taxonomy" id="2728840"/>
    <lineage>
        <taxon>Bacteria</taxon>
        <taxon>Pseudomonadati</taxon>
        <taxon>Pseudomonadota</taxon>
        <taxon>Betaproteobacteria</taxon>
        <taxon>Rhodocyclales</taxon>
        <taxon>Zoogloeaceae</taxon>
        <taxon>Zoogloea</taxon>
    </lineage>
</organism>
<gene>
    <name evidence="3" type="ORF">HHL15_12525</name>
</gene>
<dbReference type="RefSeq" id="WP_169146104.1">
    <property type="nucleotide sequence ID" value="NZ_JABBGA010000008.1"/>
</dbReference>
<dbReference type="AlphaFoldDB" id="A0A848G5W0"/>
<keyword evidence="2" id="KW-1133">Transmembrane helix</keyword>
<name>A0A848G5W0_9RHOO</name>
<sequence>MSKTLRLSETWFRRGLWLVAIVFAGFLIGLGGRVVDDLPRVEVALQLDDFLDAAGKARAVDLRQRISRAEEQQRQTDAARSQAELQLNKAQGTVQAERETLANWLATRRATQRADQDPEVIARTRRLEDLKQLESRARQAVQAQQQVALDTQQARDAAVAELGRLQDGARQRMAVEQRAVELRVFLYRLALTLPLLVVAGWLFARHRKSTWWPFVWGFIFFALFAFFVELVPYLPSYGGYVRYGVGIVVTVLTGRYAILALNRYLERQKQAEAKPDSQRRQELDYDLALARLAKGVCPGCERPVDLKDPAIDFCPHCGICLYNRCTHCEARKNAFARYCHACGTPRREQEASPV</sequence>
<dbReference type="Proteomes" id="UP000580043">
    <property type="component" value="Unassembled WGS sequence"/>
</dbReference>
<evidence type="ECO:0000256" key="2">
    <source>
        <dbReference type="SAM" id="Phobius"/>
    </source>
</evidence>